<organism evidence="2 3">
    <name type="scientific">Canavalia gladiata</name>
    <name type="common">Sword bean</name>
    <name type="synonym">Dolichos gladiatus</name>
    <dbReference type="NCBI Taxonomy" id="3824"/>
    <lineage>
        <taxon>Eukaryota</taxon>
        <taxon>Viridiplantae</taxon>
        <taxon>Streptophyta</taxon>
        <taxon>Embryophyta</taxon>
        <taxon>Tracheophyta</taxon>
        <taxon>Spermatophyta</taxon>
        <taxon>Magnoliopsida</taxon>
        <taxon>eudicotyledons</taxon>
        <taxon>Gunneridae</taxon>
        <taxon>Pentapetalae</taxon>
        <taxon>rosids</taxon>
        <taxon>fabids</taxon>
        <taxon>Fabales</taxon>
        <taxon>Fabaceae</taxon>
        <taxon>Papilionoideae</taxon>
        <taxon>50 kb inversion clade</taxon>
        <taxon>NPAAA clade</taxon>
        <taxon>indigoferoid/millettioid clade</taxon>
        <taxon>Phaseoleae</taxon>
        <taxon>Canavalia</taxon>
    </lineage>
</organism>
<dbReference type="EMBL" id="JAYMYQ010000008">
    <property type="protein sequence ID" value="KAK7314324.1"/>
    <property type="molecule type" value="Genomic_DNA"/>
</dbReference>
<sequence>MTNEFGSQLDRNQTHRKCLQVFSITQKRFSYFPCGRGIKLNICIYRYNCFCHIYERRRVRSKENHDESPNPNWDKAQHAPQTEIRIHR</sequence>
<gene>
    <name evidence="2" type="ORF">VNO77_32843</name>
</gene>
<evidence type="ECO:0000256" key="1">
    <source>
        <dbReference type="SAM" id="MobiDB-lite"/>
    </source>
</evidence>
<evidence type="ECO:0000313" key="2">
    <source>
        <dbReference type="EMBL" id="KAK7314324.1"/>
    </source>
</evidence>
<dbReference type="AlphaFoldDB" id="A0AAN9KCB1"/>
<proteinExistence type="predicted"/>
<keyword evidence="3" id="KW-1185">Reference proteome</keyword>
<name>A0AAN9KCB1_CANGL</name>
<comment type="caution">
    <text evidence="2">The sequence shown here is derived from an EMBL/GenBank/DDBJ whole genome shotgun (WGS) entry which is preliminary data.</text>
</comment>
<protein>
    <submittedName>
        <fullName evidence="2">Uncharacterized protein</fullName>
    </submittedName>
</protein>
<feature type="region of interest" description="Disordered" evidence="1">
    <location>
        <begin position="60"/>
        <end position="88"/>
    </location>
</feature>
<reference evidence="2 3" key="1">
    <citation type="submission" date="2024-01" db="EMBL/GenBank/DDBJ databases">
        <title>The genomes of 5 underutilized Papilionoideae crops provide insights into root nodulation and disease resistanc.</title>
        <authorList>
            <person name="Jiang F."/>
        </authorList>
    </citation>
    <scope>NUCLEOTIDE SEQUENCE [LARGE SCALE GENOMIC DNA]</scope>
    <source>
        <strain evidence="2">LVBAO_FW01</strain>
        <tissue evidence="2">Leaves</tissue>
    </source>
</reference>
<dbReference type="Proteomes" id="UP001367508">
    <property type="component" value="Unassembled WGS sequence"/>
</dbReference>
<accession>A0AAN9KCB1</accession>
<evidence type="ECO:0000313" key="3">
    <source>
        <dbReference type="Proteomes" id="UP001367508"/>
    </source>
</evidence>